<dbReference type="FunFam" id="3.30.559.30:FF:000002">
    <property type="entry name" value="Nonribosomal peptide synthase Pes1"/>
    <property type="match status" value="1"/>
</dbReference>
<dbReference type="Gene3D" id="1.10.1200.10">
    <property type="entry name" value="ACP-like"/>
    <property type="match status" value="3"/>
</dbReference>
<evidence type="ECO:0000256" key="3">
    <source>
        <dbReference type="ARBA" id="ARBA00022598"/>
    </source>
</evidence>
<dbReference type="Gene3D" id="3.30.300.30">
    <property type="match status" value="2"/>
</dbReference>
<dbReference type="PROSITE" id="PS00012">
    <property type="entry name" value="PHOSPHOPANTETHEINE"/>
    <property type="match status" value="1"/>
</dbReference>
<dbReference type="InterPro" id="IPR042099">
    <property type="entry name" value="ANL_N_sf"/>
</dbReference>
<dbReference type="GO" id="GO:0043041">
    <property type="term" value="P:amino acid activation for nonribosomal peptide biosynthetic process"/>
    <property type="evidence" value="ECO:0007669"/>
    <property type="project" value="TreeGrafter"/>
</dbReference>
<keyword evidence="3" id="KW-0436">Ligase</keyword>
<dbReference type="InterPro" id="IPR010071">
    <property type="entry name" value="AA_adenyl_dom"/>
</dbReference>
<dbReference type="Gene3D" id="3.30.559.30">
    <property type="entry name" value="Nonribosomal peptide synthetase, condensation domain"/>
    <property type="match status" value="4"/>
</dbReference>
<dbReference type="FunFam" id="3.30.300.30:FF:000015">
    <property type="entry name" value="Nonribosomal peptide synthase SidD"/>
    <property type="match status" value="2"/>
</dbReference>
<dbReference type="PANTHER" id="PTHR45527:SF12">
    <property type="entry name" value="NONRIBOSOMAL PEPTIDE SYNTHETASE IVOA"/>
    <property type="match status" value="1"/>
</dbReference>
<dbReference type="InterPro" id="IPR020806">
    <property type="entry name" value="PKS_PP-bd"/>
</dbReference>
<dbReference type="GO" id="GO:0005737">
    <property type="term" value="C:cytoplasm"/>
    <property type="evidence" value="ECO:0007669"/>
    <property type="project" value="TreeGrafter"/>
</dbReference>
<dbReference type="CDD" id="cd19534">
    <property type="entry name" value="E_NRPS"/>
    <property type="match status" value="1"/>
</dbReference>
<dbReference type="InterPro" id="IPR000873">
    <property type="entry name" value="AMP-dep_synth/lig_dom"/>
</dbReference>
<comment type="caution">
    <text evidence="6">The sequence shown here is derived from an EMBL/GenBank/DDBJ whole genome shotgun (WGS) entry which is preliminary data.</text>
</comment>
<feature type="domain" description="Carrier" evidence="5">
    <location>
        <begin position="521"/>
        <end position="597"/>
    </location>
</feature>
<keyword evidence="2" id="KW-0597">Phosphoprotein</keyword>
<dbReference type="Pfam" id="PF00501">
    <property type="entry name" value="AMP-binding"/>
    <property type="match status" value="3"/>
</dbReference>
<dbReference type="InterPro" id="IPR001242">
    <property type="entry name" value="Condensation_dom"/>
</dbReference>
<dbReference type="CDD" id="cd19542">
    <property type="entry name" value="CT_NRPS-like"/>
    <property type="match status" value="1"/>
</dbReference>
<feature type="domain" description="Carrier" evidence="5">
    <location>
        <begin position="1596"/>
        <end position="1672"/>
    </location>
</feature>
<dbReference type="FunFam" id="1.10.1200.10:FF:000005">
    <property type="entry name" value="Nonribosomal peptide synthetase 1"/>
    <property type="match status" value="1"/>
</dbReference>
<dbReference type="NCBIfam" id="TIGR01733">
    <property type="entry name" value="AA-adenyl-dom"/>
    <property type="match status" value="2"/>
</dbReference>
<evidence type="ECO:0000256" key="1">
    <source>
        <dbReference type="ARBA" id="ARBA00022450"/>
    </source>
</evidence>
<dbReference type="GeneID" id="28858709"/>
<dbReference type="InterPro" id="IPR045851">
    <property type="entry name" value="AMP-bd_C_sf"/>
</dbReference>
<dbReference type="KEGG" id="pchm:VFPPC_16963"/>
<dbReference type="InterPro" id="IPR023213">
    <property type="entry name" value="CAT-like_dom_sf"/>
</dbReference>
<feature type="domain" description="Carrier" evidence="5">
    <location>
        <begin position="3367"/>
        <end position="3442"/>
    </location>
</feature>
<name>A0A179EZN5_METCM</name>
<dbReference type="InterPro" id="IPR020845">
    <property type="entry name" value="AMP-binding_CS"/>
</dbReference>
<dbReference type="STRING" id="1380566.A0A179EZN5"/>
<evidence type="ECO:0000256" key="2">
    <source>
        <dbReference type="ARBA" id="ARBA00022553"/>
    </source>
</evidence>
<evidence type="ECO:0000313" key="6">
    <source>
        <dbReference type="EMBL" id="OAQ58646.2"/>
    </source>
</evidence>
<dbReference type="InterPro" id="IPR006162">
    <property type="entry name" value="Ppantetheine_attach_site"/>
</dbReference>
<dbReference type="EMBL" id="LSBJ02000010">
    <property type="protein sequence ID" value="OAQ58646.2"/>
    <property type="molecule type" value="Genomic_DNA"/>
</dbReference>
<dbReference type="InterPro" id="IPR036736">
    <property type="entry name" value="ACP-like_sf"/>
</dbReference>
<dbReference type="SMART" id="SM00823">
    <property type="entry name" value="PKS_PP"/>
    <property type="match status" value="2"/>
</dbReference>
<evidence type="ECO:0000256" key="4">
    <source>
        <dbReference type="ARBA" id="ARBA00029454"/>
    </source>
</evidence>
<dbReference type="SUPFAM" id="SSF47336">
    <property type="entry name" value="ACP-like"/>
    <property type="match status" value="3"/>
</dbReference>
<dbReference type="GO" id="GO:0031177">
    <property type="term" value="F:phosphopantetheine binding"/>
    <property type="evidence" value="ECO:0007669"/>
    <property type="project" value="InterPro"/>
</dbReference>
<comment type="similarity">
    <text evidence="4">Belongs to the NRP synthetase family.</text>
</comment>
<dbReference type="PANTHER" id="PTHR45527">
    <property type="entry name" value="NONRIBOSOMAL PEPTIDE SYNTHETASE"/>
    <property type="match status" value="1"/>
</dbReference>
<dbReference type="FunFam" id="3.30.559.30:FF:000003">
    <property type="entry name" value="Nonribosomal peptide synthase SidD"/>
    <property type="match status" value="1"/>
</dbReference>
<organism evidence="6 7">
    <name type="scientific">Pochonia chlamydosporia 170</name>
    <dbReference type="NCBI Taxonomy" id="1380566"/>
    <lineage>
        <taxon>Eukaryota</taxon>
        <taxon>Fungi</taxon>
        <taxon>Dikarya</taxon>
        <taxon>Ascomycota</taxon>
        <taxon>Pezizomycotina</taxon>
        <taxon>Sordariomycetes</taxon>
        <taxon>Hypocreomycetidae</taxon>
        <taxon>Hypocreales</taxon>
        <taxon>Clavicipitaceae</taxon>
        <taxon>Pochonia</taxon>
    </lineage>
</organism>
<dbReference type="CDD" id="cd19545">
    <property type="entry name" value="FUM14_C_NRPS-like"/>
    <property type="match status" value="1"/>
</dbReference>
<proteinExistence type="inferred from homology"/>
<gene>
    <name evidence="6" type="ORF">VFPPC_16963</name>
</gene>
<dbReference type="OrthoDB" id="416786at2759"/>
<dbReference type="SUPFAM" id="SSF52777">
    <property type="entry name" value="CoA-dependent acyltransferases"/>
    <property type="match status" value="7"/>
</dbReference>
<dbReference type="Pfam" id="PF00550">
    <property type="entry name" value="PP-binding"/>
    <property type="match status" value="3"/>
</dbReference>
<dbReference type="Gene3D" id="3.40.50.12780">
    <property type="entry name" value="N-terminal domain of ligase-like"/>
    <property type="match status" value="3"/>
</dbReference>
<protein>
    <recommendedName>
        <fullName evidence="5">Carrier domain-containing protein</fullName>
    </recommendedName>
</protein>
<dbReference type="GO" id="GO:0016874">
    <property type="term" value="F:ligase activity"/>
    <property type="evidence" value="ECO:0007669"/>
    <property type="project" value="UniProtKB-KW"/>
</dbReference>
<sequence length="3442" mass="378508">MHLQATTDSTHFVFPESVKVTQNTASSSDVSIEDIWSQNSQVPEAVEACVHAFIKRAVWESPDSQAVCSCDGDLTYKQLDELSSILAHHLMDLGIRVGDNVLLSFEKSPIAIVAVVAVMKAGGISITFDSPDSRTHNSNTPTAISGSLYLTSAGNFLAVKDAGHENVLILDNQTLLDLSQNPKSSTLPKVSPSDGLFATVEYSSDGVERLALITHSQFSSAIVYQQKALGFSKDTRTIDYVPYASPVAWCYLLHTLSCGGCLCMPSPHRDSGILLPSSAPGNANCAFVTPDWAQDLNYEDISTLVQVNWSEDETSLSEFTPRETQLTVFSAYGCAKLASIVPIGKSTISYTAGDQIGPGDSGIFDAEWKVDAIKASMHDLASDGFKGNNTILSEPLSGVCLWIIDMNDPTSLAPIGSVGELWIEGPLISPQCVGEETLFVENPAWLVEGSLNHPGRSGCLYRTGALVKYRRDGSIQLLDKSLESKTCSVSLDSSVDGSELGLSDYERLANSASPNLNDHDAPRDEVEMAMQKIWADVLGIDSGLIGRESHFFNIGGDTIQATLMSHMARSAEFYISTRDVFKYPFLKDISELHNRRCITAGTDESSTKPCSLATQETRFQVSQLWNIEETKIMDILPCTALQEGLLALTVKHPGDYVAKNVFKVGSGVDITKLKEAWNLVVMMNPILRTRMVSLPEHGIVQVVLAEEPIWVNSTSENDVVMGLGTPLMSLCIHQENQEADIILSWQIHHALYDGWSIGLLLKDVEDVYFGNVIQELESMDKFLSYITTTDKNAEKYFWRGQFAGTQGIHFPTPKVAETPSPDRRLEISVDDLDWLNGDFTMSTILRAAWSIAVGYNANSTEAIFGVTVTGRQAPVSGIERMAGPTIATVPLRIGIDWEQDVESFLRSIQRQSTDMIPFEQTGLQRIRRLSEEANAACDFQTLLVVQPAVDGTVSESEEHFLTELHGEDKTNKWQDFSTYALVIECQLETKGVHLRLGFDSSMTSEPKMTHIAQNMATVIRQLGNERRSTQSLRNLVANTLTPYGLDQIWSWNKTAPESADLCVHDMIAQRVQENPDAPAINAWDGELTYGQLNSMSDNLARLLVKSNVRGCIVPLYFEKSMFMPVAALAVMKAGAAVVALDMKLPEDRIGSLTSQITSPVALTSTENFELAKRVSDVSHIILVGHGQDSLDVKHLNIDLPRVQPSDTLYAVFTSGSTGTPKGAMVSHANFCSAIKYQQGPLMFSNTSRVFDFSSYAFDASWCNLIHALTCGGCLCIPSAYERENQLAECLKKYNITTVDFTPSVARMLGPDNLSDLTTLILGGEAVVPADAFLAGDKTAIINVYGPAECTPTVTLSKVSANGITIGYGAGVCTWVVDVNDPEQLAPFGEVGELWVEGPLVGQGYLANPEKTQAAFIQDPAWLSRGAPGHAGRSGRLYRTGDLVRYTDSGELLFVGRKDTQVKIRGQRVELEDIEHHIANSMSSVRGDDVKSLTIIAETIRPKEATSAVLVAFVMLECSETEISDESYKKMVQNLAAVSNEQLKDRIPIYMIPTSYIPIFTIPMTPTGKTDRRQLREIAESAWKQYKNVSEEKESDGVLSEVEKVLQQVWMSVLNLSVDETSVNKAFTRIGGDSISAMQIVAQCRQRNIAITVADVLQSGTIRKLATRCKPISRLATLDEDDEVDEEAAEPFDLSPIQQLFFDAYPEGLNHFNQSFVLELGSFVPTEKLLAAMQDLVDRHAILRNRFHRPTEGSKVWKQSIAPKGLTSFVFAEHNVPSRDEATLASQWRQENLDIENGPVFACDLFNIEGDVQLVTLSAHHLVVDLVSWRIIWGDIEDHVKHGKLVSAPSTSWKSWLRRQMKANRHASPLDVLPYSVPLPDLDFWGLSLSENTFSNCTLFTEALEPPVTNAVFGDANECLRTEPMDILIGAMAHSFHQIFPERSVPVIWIEGHGREHSEDLPVDVSGTVGWFTTMHPVPVMVKPGDSVIEAIRLTKDTRKKVPGKGQPYFACRYYSESGREAAKGQDVTEITFNFTGRFQQLEAEEGLFKRPEHLGENEHDVVDVSQKAHRMTMIEINADVEEDWLVVSFQVHQQMMHQSRLRKWAQLFIRSVQSAVAELSMSPTSFTLNDLPLLPMSYGALDRLLHDHLPSLGIRPENVVEILPCSPLQEGILLSSEKQIATYATSSTWRCVATEGVVSKIEPRKLQATWDTLVQRHSILSTVFALHPEGEGFIQIVLRGSNAEAKLIHSGREIPDEFLDNLEPSTFATHEPQHRFLVCESHDGAVACRLDISHALIDAASMSVILQDLISLYDGILPPEAPPFGDMMRHISSIPRSKRIGPWAVMLDGVQPCEFPVEPNASKSIDEGHSDVSVPPLALSEVSMLCKGLGITRAVFFQVAWAMVLANFTGMDEVCFGYLASGRDAPLDGIEGMVGPLANLLISRINLRDSPRHILQSVSEKSIQHLAMQHASLAEIQHKLGISGKKLFNTSLSIRESDKLKSQERRSLSFESSGGQDPHEFDISLSANIDGDNVDLVVEYREPFIQKHVAIDACNVLSAAVAYLLQANDEDKSTSLSRNCSLFDGFYRLMVGTDEATTTAFWKDQFRGTTGAHFPTPTVGEVARQHKEVALFQRSSSQPEGDASPATYLRAAWAMISAKLLDSTESIFGAIVGHDALVPIRITINWDDTVNKLLESVEQQGRDLELFKGTGIQRIRRISADASIACDFQTILSANNNDLQQAHLSNIALALNYNKSTIGSHVSIKFDSNVISESEVTRLFTQFEHIHQQLLSTASRELKLRDVSMSCTKDLQDIWDWNKTVPDAIQDNIPRMIHQTVRQQPLATAVHAWDGSLTYQQLDDLSTTLAYQLRKNGVQNGDIIPLCFEKSMWMPVAALGVMKAGGACVATDPSNQPEERLRAMAAQVHAKTILSSVACKDIAGRLGANNVISVDIDRMFEFALSLDCEPCLPDVNASDILYIMFTSGSTGVPKGAMITHGNFCSAIVHQRDLLGFERNSRVLDFSSYAFDVAWSNMLNTLTAGGCLCIPSAEERQDSISGCLEKYDITVSDFTPSVLRSIEPKAALTRLSTMLLGGEVVLPSDALYVRQGARVVSAYGPAECTPTSMIFHLSQDSDGGLGHASGLCTWVVDADNPTQLTPVGAVGELWLEGPLLGAGYINNPEKSSAAYIEDPEWLVRGIPGQRPGRRGRVYRTGDLVQYREDGSLLFKGRKDTQVKIRGQRVELEEVEHYVHDAISAVEAERTVTVVAETVKIQGNQGVMLVAFVSIGTEEEINDEVHEKTVRKATAGVTERLDGLLPPFMIPSIFIPIRKIPMTATGKTDRRQLRSYGSSLTPTDIAAISRTDGERRAPTNDSEKLMQGLWAEVLNMDPCTIGIDDSFFRIGGDSIGAMKLVGLARKSGLSLAVRDVFKRPIMRDLCAVSLMS</sequence>
<dbReference type="PROSITE" id="PS00455">
    <property type="entry name" value="AMP_BINDING"/>
    <property type="match status" value="1"/>
</dbReference>
<accession>A0A179EZN5</accession>
<dbReference type="InterPro" id="IPR009081">
    <property type="entry name" value="PP-bd_ACP"/>
</dbReference>
<keyword evidence="7" id="KW-1185">Reference proteome</keyword>
<dbReference type="SUPFAM" id="SSF56801">
    <property type="entry name" value="Acetyl-CoA synthetase-like"/>
    <property type="match status" value="3"/>
</dbReference>
<evidence type="ECO:0000313" key="7">
    <source>
        <dbReference type="Proteomes" id="UP000078397"/>
    </source>
</evidence>
<evidence type="ECO:0000259" key="5">
    <source>
        <dbReference type="PROSITE" id="PS50075"/>
    </source>
</evidence>
<dbReference type="Pfam" id="PF00668">
    <property type="entry name" value="Condensation"/>
    <property type="match status" value="4"/>
</dbReference>
<dbReference type="RefSeq" id="XP_022283970.1">
    <property type="nucleotide sequence ID" value="XM_022429049.1"/>
</dbReference>
<reference evidence="6 7" key="1">
    <citation type="journal article" date="2016" name="PLoS Pathog.">
        <title>Biosynthesis of antibiotic leucinostatins in bio-control fungus Purpureocillium lilacinum and their inhibition on phytophthora revealed by genome mining.</title>
        <authorList>
            <person name="Wang G."/>
            <person name="Liu Z."/>
            <person name="Lin R."/>
            <person name="Li E."/>
            <person name="Mao Z."/>
            <person name="Ling J."/>
            <person name="Yang Y."/>
            <person name="Yin W.B."/>
            <person name="Xie B."/>
        </authorList>
    </citation>
    <scope>NUCLEOTIDE SEQUENCE [LARGE SCALE GENOMIC DNA]</scope>
    <source>
        <strain evidence="6">170</strain>
    </source>
</reference>
<dbReference type="CDD" id="cd05918">
    <property type="entry name" value="A_NRPS_SidN3_like"/>
    <property type="match status" value="2"/>
</dbReference>
<dbReference type="GO" id="GO:0044550">
    <property type="term" value="P:secondary metabolite biosynthetic process"/>
    <property type="evidence" value="ECO:0007669"/>
    <property type="project" value="TreeGrafter"/>
</dbReference>
<dbReference type="Gene3D" id="3.30.559.10">
    <property type="entry name" value="Chloramphenicol acetyltransferase-like domain"/>
    <property type="match status" value="3"/>
</dbReference>
<dbReference type="PROSITE" id="PS50075">
    <property type="entry name" value="CARRIER"/>
    <property type="match status" value="3"/>
</dbReference>
<dbReference type="Proteomes" id="UP000078397">
    <property type="component" value="Unassembled WGS sequence"/>
</dbReference>
<keyword evidence="1" id="KW-0596">Phosphopantetheine</keyword>